<dbReference type="AlphaFoldDB" id="A0AAN8VV92"/>
<dbReference type="PROSITE" id="PS50181">
    <property type="entry name" value="FBOX"/>
    <property type="match status" value="1"/>
</dbReference>
<accession>A0AAN8VV92</accession>
<feature type="domain" description="F-box" evidence="1">
    <location>
        <begin position="19"/>
        <end position="65"/>
    </location>
</feature>
<name>A0AAN8VV92_9MAGN</name>
<evidence type="ECO:0000259" key="1">
    <source>
        <dbReference type="PROSITE" id="PS50181"/>
    </source>
</evidence>
<comment type="caution">
    <text evidence="2">The sequence shown here is derived from an EMBL/GenBank/DDBJ whole genome shotgun (WGS) entry which is preliminary data.</text>
</comment>
<dbReference type="InterPro" id="IPR001810">
    <property type="entry name" value="F-box_dom"/>
</dbReference>
<organism evidence="2 3">
    <name type="scientific">Dillenia turbinata</name>
    <dbReference type="NCBI Taxonomy" id="194707"/>
    <lineage>
        <taxon>Eukaryota</taxon>
        <taxon>Viridiplantae</taxon>
        <taxon>Streptophyta</taxon>
        <taxon>Embryophyta</taxon>
        <taxon>Tracheophyta</taxon>
        <taxon>Spermatophyta</taxon>
        <taxon>Magnoliopsida</taxon>
        <taxon>eudicotyledons</taxon>
        <taxon>Gunneridae</taxon>
        <taxon>Pentapetalae</taxon>
        <taxon>Dilleniales</taxon>
        <taxon>Dilleniaceae</taxon>
        <taxon>Dillenia</taxon>
    </lineage>
</organism>
<dbReference type="InterPro" id="IPR036047">
    <property type="entry name" value="F-box-like_dom_sf"/>
</dbReference>
<dbReference type="Gene3D" id="1.20.1280.50">
    <property type="match status" value="1"/>
</dbReference>
<dbReference type="Proteomes" id="UP001370490">
    <property type="component" value="Unassembled WGS sequence"/>
</dbReference>
<dbReference type="SMART" id="SM00256">
    <property type="entry name" value="FBOX"/>
    <property type="match status" value="1"/>
</dbReference>
<gene>
    <name evidence="2" type="ORF">RJ641_033446</name>
</gene>
<proteinExistence type="predicted"/>
<dbReference type="Pfam" id="PF00646">
    <property type="entry name" value="F-box"/>
    <property type="match status" value="1"/>
</dbReference>
<evidence type="ECO:0000313" key="2">
    <source>
        <dbReference type="EMBL" id="KAK6936416.1"/>
    </source>
</evidence>
<protein>
    <submittedName>
        <fullName evidence="2">Phloem protein 2-like</fullName>
    </submittedName>
</protein>
<dbReference type="InterPro" id="IPR025886">
    <property type="entry name" value="PP2-like"/>
</dbReference>
<dbReference type="Pfam" id="PF14299">
    <property type="entry name" value="PP2"/>
    <property type="match status" value="1"/>
</dbReference>
<sequence length="290" mass="32444">MGASSSASAINDDAESFSKPGLGDLPESCAALILSHLDPPQICRLAKLNRTFRSASSADVLWELKLPSNYEFLVNKLLGSQGSCLNDVVLNNKKQIYALLSRPNSFDGGTKVAWVEKNSGGICFAISWKGMKITGIDDRRYWNHIPTDESRFHTIAYLKQMWWFEVEGELEFQFPPGIYSVYFRLQLGKATKRNGRRICDHEQVHGWDIKPVKFRLSASNGQHAISQCYLSGPGNWVNYHVGDFIIENGKILTKIKFSMTQIDCTHTKGGLSMDSVLIFANGSEEVPKQC</sequence>
<dbReference type="EMBL" id="JBAMMX010000007">
    <property type="protein sequence ID" value="KAK6936416.1"/>
    <property type="molecule type" value="Genomic_DNA"/>
</dbReference>
<dbReference type="PANTHER" id="PTHR31960">
    <property type="entry name" value="F-BOX PROTEIN PP2-A15"/>
    <property type="match status" value="1"/>
</dbReference>
<reference evidence="2 3" key="1">
    <citation type="submission" date="2023-12" db="EMBL/GenBank/DDBJ databases">
        <title>A high-quality genome assembly for Dillenia turbinata (Dilleniales).</title>
        <authorList>
            <person name="Chanderbali A."/>
        </authorList>
    </citation>
    <scope>NUCLEOTIDE SEQUENCE [LARGE SCALE GENOMIC DNA]</scope>
    <source>
        <strain evidence="2">LSX21</strain>
        <tissue evidence="2">Leaf</tissue>
    </source>
</reference>
<evidence type="ECO:0000313" key="3">
    <source>
        <dbReference type="Proteomes" id="UP001370490"/>
    </source>
</evidence>
<dbReference type="CDD" id="cd22162">
    <property type="entry name" value="F-box_AtSKIP3-like"/>
    <property type="match status" value="1"/>
</dbReference>
<dbReference type="SUPFAM" id="SSF81383">
    <property type="entry name" value="F-box domain"/>
    <property type="match status" value="1"/>
</dbReference>
<dbReference type="PANTHER" id="PTHR31960:SF18">
    <property type="entry name" value="F-BOX PROTEIN PP2-A14"/>
    <property type="match status" value="1"/>
</dbReference>
<keyword evidence="3" id="KW-1185">Reference proteome</keyword>